<accession>A0ABS4ZF38</accession>
<dbReference type="SUPFAM" id="SSF53697">
    <property type="entry name" value="SIS domain"/>
    <property type="match status" value="1"/>
</dbReference>
<evidence type="ECO:0000259" key="2">
    <source>
        <dbReference type="PROSITE" id="PS51464"/>
    </source>
</evidence>
<comment type="similarity">
    <text evidence="1">Belongs to the SIS family. PHI subfamily.</text>
</comment>
<gene>
    <name evidence="3" type="ORF">JOF34_000186</name>
</gene>
<name>A0ABS4ZF38_9MICO</name>
<dbReference type="InterPro" id="IPR017552">
    <property type="entry name" value="PHI/rmpB"/>
</dbReference>
<organism evidence="3 4">
    <name type="scientific">Microbacterium amylolyticum</name>
    <dbReference type="NCBI Taxonomy" id="936337"/>
    <lineage>
        <taxon>Bacteria</taxon>
        <taxon>Bacillati</taxon>
        <taxon>Actinomycetota</taxon>
        <taxon>Actinomycetes</taxon>
        <taxon>Micrococcales</taxon>
        <taxon>Microbacteriaceae</taxon>
        <taxon>Microbacterium</taxon>
    </lineage>
</organism>
<dbReference type="NCBIfam" id="TIGR03127">
    <property type="entry name" value="RuMP_HxlB"/>
    <property type="match status" value="1"/>
</dbReference>
<dbReference type="PROSITE" id="PS51464">
    <property type="entry name" value="SIS"/>
    <property type="match status" value="1"/>
</dbReference>
<dbReference type="Pfam" id="PF01380">
    <property type="entry name" value="SIS"/>
    <property type="match status" value="1"/>
</dbReference>
<dbReference type="InterPro" id="IPR001347">
    <property type="entry name" value="SIS_dom"/>
</dbReference>
<keyword evidence="4" id="KW-1185">Reference proteome</keyword>
<dbReference type="CDD" id="cd05005">
    <property type="entry name" value="SIS_PHI"/>
    <property type="match status" value="1"/>
</dbReference>
<dbReference type="Gene3D" id="3.40.50.10490">
    <property type="entry name" value="Glucose-6-phosphate isomerase like protein, domain 1"/>
    <property type="match status" value="1"/>
</dbReference>
<dbReference type="GO" id="GO:0043800">
    <property type="term" value="F:6-phospho-3-hexuloisomerase activity"/>
    <property type="evidence" value="ECO:0007669"/>
    <property type="project" value="UniProtKB-EC"/>
</dbReference>
<dbReference type="RefSeq" id="WP_165132410.1">
    <property type="nucleotide sequence ID" value="NZ_CP049253.1"/>
</dbReference>
<keyword evidence="3" id="KW-0413">Isomerase</keyword>
<dbReference type="EC" id="5.3.1.27" evidence="3"/>
<evidence type="ECO:0000256" key="1">
    <source>
        <dbReference type="ARBA" id="ARBA00009235"/>
    </source>
</evidence>
<dbReference type="InterPro" id="IPR046348">
    <property type="entry name" value="SIS_dom_sf"/>
</dbReference>
<comment type="caution">
    <text evidence="3">The sequence shown here is derived from an EMBL/GenBank/DDBJ whole genome shotgun (WGS) entry which is preliminary data.</text>
</comment>
<protein>
    <submittedName>
        <fullName evidence="3">6-phospho-3-hexuloisomerase</fullName>
        <ecNumber evidence="3">5.3.1.27</ecNumber>
    </submittedName>
</protein>
<dbReference type="EMBL" id="JAGIOL010000001">
    <property type="protein sequence ID" value="MBP2435600.1"/>
    <property type="molecule type" value="Genomic_DNA"/>
</dbReference>
<feature type="domain" description="SIS" evidence="2">
    <location>
        <begin position="37"/>
        <end position="171"/>
    </location>
</feature>
<dbReference type="PANTHER" id="PTHR43443">
    <property type="entry name" value="3-HEXULOSE-6-PHOSPHATE ISOMERASE"/>
    <property type="match status" value="1"/>
</dbReference>
<evidence type="ECO:0000313" key="4">
    <source>
        <dbReference type="Proteomes" id="UP001519362"/>
    </source>
</evidence>
<reference evidence="3 4" key="1">
    <citation type="submission" date="2021-03" db="EMBL/GenBank/DDBJ databases">
        <title>Sequencing the genomes of 1000 actinobacteria strains.</title>
        <authorList>
            <person name="Klenk H.-P."/>
        </authorList>
    </citation>
    <scope>NUCLEOTIDE SEQUENCE [LARGE SCALE GENOMIC DNA]</scope>
    <source>
        <strain evidence="3 4">DSM 24221</strain>
    </source>
</reference>
<proteinExistence type="inferred from homology"/>
<dbReference type="PANTHER" id="PTHR43443:SF1">
    <property type="entry name" value="3-HEXULOSE-6-PHOSPHATE ISOMERASE"/>
    <property type="match status" value="1"/>
</dbReference>
<sequence>MTSLRAATHTSLSLVGDELRSVIDLLASGEDDALDEFADAVAGASRVFLMGAGRSGIALRMTAMRLMHLGLVVHVVGETTTPAIGAGDLLIVASGSGTTGSVVRAATTAHAVGATVCAITTASDSPLVAVARVVVQVPAAAKLDRSEQASAQYAGSLFEQAVVVIGDALFDALWRAGQQSADELWPRHANLE</sequence>
<dbReference type="Proteomes" id="UP001519362">
    <property type="component" value="Unassembled WGS sequence"/>
</dbReference>
<evidence type="ECO:0000313" key="3">
    <source>
        <dbReference type="EMBL" id="MBP2435600.1"/>
    </source>
</evidence>